<organism evidence="3 4">
    <name type="scientific">Flavobacterium ranwuense</name>
    <dbReference type="NCBI Taxonomy" id="2541725"/>
    <lineage>
        <taxon>Bacteria</taxon>
        <taxon>Pseudomonadati</taxon>
        <taxon>Bacteroidota</taxon>
        <taxon>Flavobacteriia</taxon>
        <taxon>Flavobacteriales</taxon>
        <taxon>Flavobacteriaceae</taxon>
        <taxon>Flavobacterium</taxon>
    </lineage>
</organism>
<proteinExistence type="predicted"/>
<feature type="signal peptide" evidence="1">
    <location>
        <begin position="1"/>
        <end position="20"/>
    </location>
</feature>
<feature type="chain" id="PRO_5045305960" evidence="1">
    <location>
        <begin position="21"/>
        <end position="1102"/>
    </location>
</feature>
<evidence type="ECO:0000256" key="1">
    <source>
        <dbReference type="SAM" id="SignalP"/>
    </source>
</evidence>
<dbReference type="Proteomes" id="UP000294685">
    <property type="component" value="Unassembled WGS sequence"/>
</dbReference>
<dbReference type="EMBL" id="SMLH01000001">
    <property type="protein sequence ID" value="TDE31366.1"/>
    <property type="molecule type" value="Genomic_DNA"/>
</dbReference>
<evidence type="ECO:0000259" key="2">
    <source>
        <dbReference type="PROSITE" id="PS51484"/>
    </source>
</evidence>
<name>A0ABY2DXQ6_9FLAO</name>
<sequence length="1102" mass="115795">MIKELLCTLFLIFFQTVVFAATNTYSGSTTVGGKLLWSTAANWSLGAVPTAADDVVIPSGKTVILDIMSVSANSINVSGTLDLNKSADITINTQLIVVTSPDGHINFDHSIIRLPSNVALYLQNGSGSLNGSCNNNDEVFVGTVQYAVCVGGGALYLFSEIEAAGGINVVTAGVIGVAQSICSGATPTTLTSTTAGTGSGTITYEWQTNTTGSFVTIPSATSSTYSPPALTASTSYKRRTKSVFAGYTFYSAYTTPVIVTVNTLPNNTASSGFTGGSFCIGSQATLTFDADDTNGAPSYTLSYTDGITTYSQSVFTNASTIFNVSATTSKTYTLLSITNANGCVNLSPANKTASVTFRPNPTATVSGITAVCLGATSPNITFTNPQAAGITATYTINGGINQTVSIVASGTANVAVATTVAGSFVYALVSVVYSTSPSCTQTLAGSATVTINALPSAPTVAITQPTCTVATGSVILSGLPTSGAWILYQNGVSIYSATGGSGSYTVSGLSAAGSPYTFTVSNGTCTSFPTANVVITAAENNTWKVISGVAKWDKGTPNANQSIIFETNYSEGVDVLGCSCEVKSGIVTIPTGETMTITNGVTVSGGSLTFENNASLVQINEDPTINSGDITYKRTTKPIRKFDYTYWSSPVVGYTLGGVSPNTLGDKFYSFDADAEDWAQESSGTVMKKGMGYIIRGPQNYDAVTSAVFPASFVGKPNNGAVSIAGIVADRLYLIGNPYPSALDADEFLKGNNAVLDGTLYFWTHNSAIALSENVNNPGSGAYAYSSDDYASYNRVGGVGTVTSKGNTVGSDEQTSNKPSGKIASGQGFFVSSNVAPISGNTVVFNNTMRVGVGAITGNNLQFFRIKNTSKSKDVSTIEKNRIWLNLTNNQGAFKQTLVGYVTGATNEYEGLFDGESYDGNLFVDFYSINEDKNLTIQGRALPFDKNDEVTLGYSSDIQGAFSISIDEVDGILASEEAYIEDKDAKIIHNLKEGAYNFTTEKGAFNNRFVLRYTKKALGTGDFVTLENSVLVSNKNKQIKIDSPIETIDKVILYDLSGRKVFQKNNINDVEFSVFNLVSKQQFLVVKVTLQNGHTVTKKIMY</sequence>
<dbReference type="NCBIfam" id="NF033708">
    <property type="entry name" value="T9SS_Cterm_ChiA"/>
    <property type="match status" value="1"/>
</dbReference>
<reference evidence="3 4" key="1">
    <citation type="submission" date="2019-03" db="EMBL/GenBank/DDBJ databases">
        <title>Novel species of Flavobacterium.</title>
        <authorList>
            <person name="Liu Q."/>
            <person name="Xin Y.-H."/>
        </authorList>
    </citation>
    <scope>NUCLEOTIDE SEQUENCE [LARGE SCALE GENOMIC DNA]</scope>
    <source>
        <strain evidence="3 4">LB2P22</strain>
    </source>
</reference>
<evidence type="ECO:0000313" key="4">
    <source>
        <dbReference type="Proteomes" id="UP000294685"/>
    </source>
</evidence>
<dbReference type="RefSeq" id="WP_132068888.1">
    <property type="nucleotide sequence ID" value="NZ_SMLH01000001.1"/>
</dbReference>
<dbReference type="InterPro" id="IPR019316">
    <property type="entry name" value="G8_domain"/>
</dbReference>
<keyword evidence="4" id="KW-1185">Reference proteome</keyword>
<accession>A0ABY2DXQ6</accession>
<keyword evidence="1" id="KW-0732">Signal</keyword>
<comment type="caution">
    <text evidence="3">The sequence shown here is derived from an EMBL/GenBank/DDBJ whole genome shotgun (WGS) entry which is preliminary data.</text>
</comment>
<evidence type="ECO:0000313" key="3">
    <source>
        <dbReference type="EMBL" id="TDE31366.1"/>
    </source>
</evidence>
<protein>
    <submittedName>
        <fullName evidence="3">T9SS sorting signal type C domain-containing protein</fullName>
    </submittedName>
</protein>
<gene>
    <name evidence="3" type="ORF">E0I61_01320</name>
</gene>
<dbReference type="Pfam" id="PF10162">
    <property type="entry name" value="G8"/>
    <property type="match status" value="1"/>
</dbReference>
<dbReference type="PROSITE" id="PS51484">
    <property type="entry name" value="G8"/>
    <property type="match status" value="1"/>
</dbReference>
<feature type="domain" description="G8" evidence="2">
    <location>
        <begin position="41"/>
        <end position="178"/>
    </location>
</feature>